<evidence type="ECO:0000313" key="3">
    <source>
        <dbReference type="Proteomes" id="UP001320148"/>
    </source>
</evidence>
<feature type="transmembrane region" description="Helical" evidence="1">
    <location>
        <begin position="13"/>
        <end position="37"/>
    </location>
</feature>
<dbReference type="EMBL" id="AP024488">
    <property type="protein sequence ID" value="BCS94933.1"/>
    <property type="molecule type" value="Genomic_DNA"/>
</dbReference>
<keyword evidence="1" id="KW-0472">Membrane</keyword>
<keyword evidence="1" id="KW-1133">Transmembrane helix</keyword>
<organism evidence="2 3">
    <name type="scientific">Desulfoluna limicola</name>
    <dbReference type="NCBI Taxonomy" id="2810562"/>
    <lineage>
        <taxon>Bacteria</taxon>
        <taxon>Pseudomonadati</taxon>
        <taxon>Thermodesulfobacteriota</taxon>
        <taxon>Desulfobacteria</taxon>
        <taxon>Desulfobacterales</taxon>
        <taxon>Desulfolunaceae</taxon>
        <taxon>Desulfoluna</taxon>
    </lineage>
</organism>
<keyword evidence="1" id="KW-0812">Transmembrane</keyword>
<reference evidence="2 3" key="1">
    <citation type="submission" date="2021-02" db="EMBL/GenBank/DDBJ databases">
        <title>Complete genome of Desulfoluna sp. strain ASN36.</title>
        <authorList>
            <person name="Takahashi A."/>
            <person name="Kojima H."/>
            <person name="Fukui M."/>
        </authorList>
    </citation>
    <scope>NUCLEOTIDE SEQUENCE [LARGE SCALE GENOMIC DNA]</scope>
    <source>
        <strain evidence="2 3">ASN36</strain>
    </source>
</reference>
<accession>A0ABN6EZL1</accession>
<gene>
    <name evidence="2" type="ORF">DSLASN_05650</name>
</gene>
<name>A0ABN6EZL1_9BACT</name>
<keyword evidence="3" id="KW-1185">Reference proteome</keyword>
<proteinExistence type="predicted"/>
<sequence length="123" mass="14153">MTNYLSAISQNKAAIFASSVTALATVFISLATFVVWFQETKMKNYISSIEENRINIIAHDERIEALLKDIDISTGNLEIEIRRYIDHNYGELSKRDENVAKLVFLYNQQDKRLSSIESVLTKY</sequence>
<dbReference type="RefSeq" id="WP_236891231.1">
    <property type="nucleotide sequence ID" value="NZ_AP024488.1"/>
</dbReference>
<protein>
    <submittedName>
        <fullName evidence="2">Uncharacterized protein</fullName>
    </submittedName>
</protein>
<evidence type="ECO:0000256" key="1">
    <source>
        <dbReference type="SAM" id="Phobius"/>
    </source>
</evidence>
<dbReference type="Proteomes" id="UP001320148">
    <property type="component" value="Chromosome"/>
</dbReference>
<evidence type="ECO:0000313" key="2">
    <source>
        <dbReference type="EMBL" id="BCS94933.1"/>
    </source>
</evidence>